<organism evidence="1 2">
    <name type="scientific">Parelaphostrongylus tenuis</name>
    <name type="common">Meningeal worm</name>
    <dbReference type="NCBI Taxonomy" id="148309"/>
    <lineage>
        <taxon>Eukaryota</taxon>
        <taxon>Metazoa</taxon>
        <taxon>Ecdysozoa</taxon>
        <taxon>Nematoda</taxon>
        <taxon>Chromadorea</taxon>
        <taxon>Rhabditida</taxon>
        <taxon>Rhabditina</taxon>
        <taxon>Rhabditomorpha</taxon>
        <taxon>Strongyloidea</taxon>
        <taxon>Metastrongylidae</taxon>
        <taxon>Parelaphostrongylus</taxon>
    </lineage>
</organism>
<protein>
    <submittedName>
        <fullName evidence="1">Uncharacterized protein</fullName>
    </submittedName>
</protein>
<evidence type="ECO:0000313" key="2">
    <source>
        <dbReference type="Proteomes" id="UP001196413"/>
    </source>
</evidence>
<dbReference type="EMBL" id="JAHQIW010007135">
    <property type="protein sequence ID" value="KAJ1372393.1"/>
    <property type="molecule type" value="Genomic_DNA"/>
</dbReference>
<reference evidence="1" key="1">
    <citation type="submission" date="2021-06" db="EMBL/GenBank/DDBJ databases">
        <title>Parelaphostrongylus tenuis whole genome reference sequence.</title>
        <authorList>
            <person name="Garwood T.J."/>
            <person name="Larsen P.A."/>
            <person name="Fountain-Jones N.M."/>
            <person name="Garbe J.R."/>
            <person name="Macchietto M.G."/>
            <person name="Kania S.A."/>
            <person name="Gerhold R.W."/>
            <person name="Richards J.E."/>
            <person name="Wolf T.M."/>
        </authorList>
    </citation>
    <scope>NUCLEOTIDE SEQUENCE</scope>
    <source>
        <strain evidence="1">MNPRO001-30</strain>
        <tissue evidence="1">Meninges</tissue>
    </source>
</reference>
<sequence>MLRMLSSFLRSRKWIPRSDEFLKRHRAPTYFSSEGLLAAAVFRTGRNLSAF</sequence>
<evidence type="ECO:0000313" key="1">
    <source>
        <dbReference type="EMBL" id="KAJ1372393.1"/>
    </source>
</evidence>
<accession>A0AAD5RAJ1</accession>
<comment type="caution">
    <text evidence="1">The sequence shown here is derived from an EMBL/GenBank/DDBJ whole genome shotgun (WGS) entry which is preliminary data.</text>
</comment>
<name>A0AAD5RAJ1_PARTN</name>
<dbReference type="AlphaFoldDB" id="A0AAD5RAJ1"/>
<gene>
    <name evidence="1" type="ORF">KIN20_034540</name>
</gene>
<dbReference type="Proteomes" id="UP001196413">
    <property type="component" value="Unassembled WGS sequence"/>
</dbReference>
<proteinExistence type="predicted"/>
<keyword evidence="2" id="KW-1185">Reference proteome</keyword>